<protein>
    <recommendedName>
        <fullName evidence="1">DUF6575 domain-containing protein</fullName>
    </recommendedName>
</protein>
<proteinExistence type="predicted"/>
<reference evidence="2" key="1">
    <citation type="journal article" date="2021" name="Proc. Natl. Acad. Sci. U.S.A.">
        <title>A Catalog of Tens of Thousands of Viruses from Human Metagenomes Reveals Hidden Associations with Chronic Diseases.</title>
        <authorList>
            <person name="Tisza M.J."/>
            <person name="Buck C.B."/>
        </authorList>
    </citation>
    <scope>NUCLEOTIDE SEQUENCE</scope>
    <source>
        <strain evidence="2">Ctoic9</strain>
    </source>
</reference>
<feature type="domain" description="DUF6575" evidence="1">
    <location>
        <begin position="3"/>
        <end position="170"/>
    </location>
</feature>
<dbReference type="Pfam" id="PF20215">
    <property type="entry name" value="DUF6575"/>
    <property type="match status" value="1"/>
</dbReference>
<dbReference type="InterPro" id="IPR046482">
    <property type="entry name" value="DUF6575"/>
</dbReference>
<evidence type="ECO:0000313" key="2">
    <source>
        <dbReference type="EMBL" id="DAE15589.1"/>
    </source>
</evidence>
<name>A0A8S5QA00_9CAUD</name>
<dbReference type="EMBL" id="BK015608">
    <property type="protein sequence ID" value="DAE15589.1"/>
    <property type="molecule type" value="Genomic_DNA"/>
</dbReference>
<accession>A0A8S5QA00</accession>
<sequence length="370" mass="42000">MINQLALVQTLYFYDVPQLVLVKNLLGDLYLCLLSDEKTMDYLSVRISKDRAMLLIKGDFDLREAYTSPESDGYYVVSATEDGSYILSDKNVVPSEDLLPEEGFTLTYSHEEQEISIREDLLHWEKPILKLGVCNTENAHTIEVDKLSALTTSFSRFAQHLMTKRASKGEVIAPFVVYGTEAASFNLKMYVEFADPELFGSSADRYLKEIGDLLSWNGEETFRQDISELRGHTLKSLRSFICFLTDNKLSLKYQWLSNINNEPVFVHTNCANLCAIQSILQEKIELERVILTARGILTKASIERGGEWMLRSGSNEVISGKVEDLSILSGVVINNVYDIIYEDVIEEDVVSRKEHHRLILQSIETVSPKT</sequence>
<evidence type="ECO:0000259" key="1">
    <source>
        <dbReference type="Pfam" id="PF20215"/>
    </source>
</evidence>
<organism evidence="2">
    <name type="scientific">Siphoviridae sp. ctoic9</name>
    <dbReference type="NCBI Taxonomy" id="2825671"/>
    <lineage>
        <taxon>Viruses</taxon>
        <taxon>Duplodnaviria</taxon>
        <taxon>Heunggongvirae</taxon>
        <taxon>Uroviricota</taxon>
        <taxon>Caudoviricetes</taxon>
    </lineage>
</organism>